<protein>
    <submittedName>
        <fullName evidence="18">Carboxypeptidase A1-like</fullName>
    </submittedName>
</protein>
<comment type="similarity">
    <text evidence="3 14">Belongs to the peptidase M14 family.</text>
</comment>
<evidence type="ECO:0000256" key="8">
    <source>
        <dbReference type="ARBA" id="ARBA00022801"/>
    </source>
</evidence>
<dbReference type="PRINTS" id="PR00765">
    <property type="entry name" value="CRBOXYPTASEA"/>
</dbReference>
<keyword evidence="17" id="KW-1185">Reference proteome</keyword>
<organism evidence="17 18">
    <name type="scientific">Saccoglossus kowalevskii</name>
    <name type="common">Acorn worm</name>
    <dbReference type="NCBI Taxonomy" id="10224"/>
    <lineage>
        <taxon>Eukaryota</taxon>
        <taxon>Metazoa</taxon>
        <taxon>Hemichordata</taxon>
        <taxon>Enteropneusta</taxon>
        <taxon>Harrimaniidae</taxon>
        <taxon>Saccoglossus</taxon>
    </lineage>
</organism>
<dbReference type="InterPro" id="IPR036990">
    <property type="entry name" value="M14A-like_propep"/>
</dbReference>
<dbReference type="PANTHER" id="PTHR11705:SF143">
    <property type="entry name" value="SLL0236 PROTEIN"/>
    <property type="match status" value="1"/>
</dbReference>
<feature type="domain" description="Peptidase M14" evidence="16">
    <location>
        <begin position="125"/>
        <end position="420"/>
    </location>
</feature>
<evidence type="ECO:0000256" key="12">
    <source>
        <dbReference type="ARBA" id="ARBA00023145"/>
    </source>
</evidence>
<dbReference type="Pfam" id="PF00246">
    <property type="entry name" value="Peptidase_M14"/>
    <property type="match status" value="1"/>
</dbReference>
<feature type="chain" id="PRO_5045081581" evidence="15">
    <location>
        <begin position="22"/>
        <end position="426"/>
    </location>
</feature>
<keyword evidence="6" id="KW-0479">Metal-binding</keyword>
<gene>
    <name evidence="18" type="primary">LOC100367157</name>
</gene>
<evidence type="ECO:0000256" key="13">
    <source>
        <dbReference type="ARBA" id="ARBA00023157"/>
    </source>
</evidence>
<feature type="signal peptide" evidence="15">
    <location>
        <begin position="1"/>
        <end position="21"/>
    </location>
</feature>
<keyword evidence="13" id="KW-1015">Disulfide bond</keyword>
<dbReference type="PROSITE" id="PS52035">
    <property type="entry name" value="PEPTIDASE_M14"/>
    <property type="match status" value="1"/>
</dbReference>
<evidence type="ECO:0000313" key="17">
    <source>
        <dbReference type="Proteomes" id="UP000694865"/>
    </source>
</evidence>
<keyword evidence="7 15" id="KW-0732">Signal</keyword>
<sequence>MDVPRCTCIILCMCLASFVAARRYDGYKVIRITPQKTDEVAVIKSVRDRFDLDFWSDYVIVDHPINVMAPPDQVSDVISILDKHGIRFEITMEDIQYEIDKQMADFEGEATDRGPIKLSRFDYSSYHTMPAIDAWMDSVVETYPNLTEIFTVTYSYEGRPIRGIKIRKPASYNKSCAWFEGGIHGREWVSPSSMLFMIKEMVENYGVDPVVTKMIDSLDWYIVPVLNVDGYIYTFVDRLWRKDRSPNNGSYCVGTDLNRNWSFEWGGPDSQTNPCFVTYRGTGPASTVEVTGTENYLRNLSDKLVLFVDWHSFSQLWMAPWSYTPKVNEFYEDHMKFLEAAVTKLQSVYGTKYRYGPVYEIIYSASGASLDFVFGELGVKHSYAVELRDKGYYGFLLPKTQIIPTCIEAWESAKAGVMYLLEEEGI</sequence>
<reference evidence="18" key="1">
    <citation type="submission" date="2025-08" db="UniProtKB">
        <authorList>
            <consortium name="RefSeq"/>
        </authorList>
    </citation>
    <scope>IDENTIFICATION</scope>
    <source>
        <tissue evidence="18">Testes</tissue>
    </source>
</reference>
<dbReference type="SMART" id="SM00631">
    <property type="entry name" value="Zn_pept"/>
    <property type="match status" value="1"/>
</dbReference>
<dbReference type="CDD" id="cd03860">
    <property type="entry name" value="M14_CP_A-B_like"/>
    <property type="match status" value="1"/>
</dbReference>
<evidence type="ECO:0000256" key="3">
    <source>
        <dbReference type="ARBA" id="ARBA00005988"/>
    </source>
</evidence>
<evidence type="ECO:0000256" key="14">
    <source>
        <dbReference type="PROSITE-ProRule" id="PRU01379"/>
    </source>
</evidence>
<dbReference type="Proteomes" id="UP000694865">
    <property type="component" value="Unplaced"/>
</dbReference>
<evidence type="ECO:0000256" key="5">
    <source>
        <dbReference type="ARBA" id="ARBA00022670"/>
    </source>
</evidence>
<evidence type="ECO:0000256" key="1">
    <source>
        <dbReference type="ARBA" id="ARBA00001947"/>
    </source>
</evidence>
<keyword evidence="11" id="KW-0482">Metalloprotease</keyword>
<keyword evidence="4" id="KW-0121">Carboxypeptidase</keyword>
<evidence type="ECO:0000256" key="9">
    <source>
        <dbReference type="ARBA" id="ARBA00022833"/>
    </source>
</evidence>
<evidence type="ECO:0000256" key="11">
    <source>
        <dbReference type="ARBA" id="ARBA00023049"/>
    </source>
</evidence>
<proteinExistence type="inferred from homology"/>
<evidence type="ECO:0000256" key="7">
    <source>
        <dbReference type="ARBA" id="ARBA00022729"/>
    </source>
</evidence>
<dbReference type="GeneID" id="100367157"/>
<evidence type="ECO:0000256" key="10">
    <source>
        <dbReference type="ARBA" id="ARBA00023026"/>
    </source>
</evidence>
<keyword evidence="10" id="KW-0843">Virulence</keyword>
<keyword evidence="12" id="KW-0865">Zymogen</keyword>
<dbReference type="Gene3D" id="3.30.70.340">
    <property type="entry name" value="Metallocarboxypeptidase-like"/>
    <property type="match status" value="1"/>
</dbReference>
<comment type="cofactor">
    <cofactor evidence="1">
        <name>Zn(2+)</name>
        <dbReference type="ChEBI" id="CHEBI:29105"/>
    </cofactor>
</comment>
<keyword evidence="9" id="KW-0862">Zinc</keyword>
<evidence type="ECO:0000259" key="16">
    <source>
        <dbReference type="PROSITE" id="PS52035"/>
    </source>
</evidence>
<evidence type="ECO:0000313" key="18">
    <source>
        <dbReference type="RefSeq" id="XP_002731439.1"/>
    </source>
</evidence>
<dbReference type="PANTHER" id="PTHR11705">
    <property type="entry name" value="PROTEASE FAMILY M14 CARBOXYPEPTIDASE A,B"/>
    <property type="match status" value="1"/>
</dbReference>
<name>A0ABM0GJV1_SACKO</name>
<accession>A0ABM0GJV1</accession>
<dbReference type="SUPFAM" id="SSF54897">
    <property type="entry name" value="Protease propeptides/inhibitors"/>
    <property type="match status" value="1"/>
</dbReference>
<dbReference type="SUPFAM" id="SSF53187">
    <property type="entry name" value="Zn-dependent exopeptidases"/>
    <property type="match status" value="1"/>
</dbReference>
<comment type="function">
    <text evidence="2">Extracellular metalloprotease that contributes to pathogenicity.</text>
</comment>
<dbReference type="Gene3D" id="3.40.630.10">
    <property type="entry name" value="Zn peptidases"/>
    <property type="match status" value="1"/>
</dbReference>
<feature type="active site" description="Proton donor/acceptor" evidence="14">
    <location>
        <position position="386"/>
    </location>
</feature>
<dbReference type="InterPro" id="IPR003146">
    <property type="entry name" value="M14A_act_pep"/>
</dbReference>
<dbReference type="InterPro" id="IPR000834">
    <property type="entry name" value="Peptidase_M14"/>
</dbReference>
<dbReference type="Pfam" id="PF02244">
    <property type="entry name" value="Propep_M14"/>
    <property type="match status" value="1"/>
</dbReference>
<keyword evidence="8" id="KW-0378">Hydrolase</keyword>
<evidence type="ECO:0000256" key="4">
    <source>
        <dbReference type="ARBA" id="ARBA00022645"/>
    </source>
</evidence>
<keyword evidence="5" id="KW-0645">Protease</keyword>
<evidence type="ECO:0000256" key="2">
    <source>
        <dbReference type="ARBA" id="ARBA00003091"/>
    </source>
</evidence>
<evidence type="ECO:0000256" key="6">
    <source>
        <dbReference type="ARBA" id="ARBA00022723"/>
    </source>
</evidence>
<dbReference type="RefSeq" id="XP_002731439.1">
    <property type="nucleotide sequence ID" value="XM_002731393.2"/>
</dbReference>
<evidence type="ECO:0000256" key="15">
    <source>
        <dbReference type="SAM" id="SignalP"/>
    </source>
</evidence>